<dbReference type="PANTHER" id="PTHR39430:SF1">
    <property type="entry name" value="PROTEASE"/>
    <property type="match status" value="1"/>
</dbReference>
<evidence type="ECO:0000313" key="4">
    <source>
        <dbReference type="Proteomes" id="UP000002377"/>
    </source>
</evidence>
<dbReference type="PANTHER" id="PTHR39430">
    <property type="entry name" value="MEMBRANE-ASSOCIATED PROTEASE-RELATED"/>
    <property type="match status" value="1"/>
</dbReference>
<protein>
    <submittedName>
        <fullName evidence="3">Abortive infection protein</fullName>
    </submittedName>
</protein>
<dbReference type="KEGG" id="tjr:TherJR_0887"/>
<dbReference type="AlphaFoldDB" id="D5XDA6"/>
<keyword evidence="1" id="KW-1133">Transmembrane helix</keyword>
<dbReference type="GO" id="GO:0004175">
    <property type="term" value="F:endopeptidase activity"/>
    <property type="evidence" value="ECO:0007669"/>
    <property type="project" value="UniProtKB-ARBA"/>
</dbReference>
<dbReference type="OrthoDB" id="9782250at2"/>
<dbReference type="InterPro" id="IPR003675">
    <property type="entry name" value="Rce1/LyrA-like_dom"/>
</dbReference>
<proteinExistence type="predicted"/>
<feature type="transmembrane region" description="Helical" evidence="1">
    <location>
        <begin position="100"/>
        <end position="123"/>
    </location>
</feature>
<evidence type="ECO:0000259" key="2">
    <source>
        <dbReference type="Pfam" id="PF02517"/>
    </source>
</evidence>
<name>D5XDA6_THEPJ</name>
<dbReference type="eggNOG" id="COG1266">
    <property type="taxonomic scope" value="Bacteria"/>
</dbReference>
<dbReference type="STRING" id="635013.TherJR_0887"/>
<feature type="transmembrane region" description="Helical" evidence="1">
    <location>
        <begin position="12"/>
        <end position="37"/>
    </location>
</feature>
<evidence type="ECO:0000313" key="3">
    <source>
        <dbReference type="EMBL" id="ADG81754.1"/>
    </source>
</evidence>
<sequence precursor="true">MQKQSFLDDKKIKWSFVDIILVFVFLLILMGITRAYADNIRRIFGSLRFLGMEPKLTLFFFSAMSQAFYILVVTGIIFWFRKATLAEIGLTTHNFLQTLFIGVGGGFVLVFLILLLGVIMVIITKTTPPPQEVATYLLAMDGKWSRLLAFFLGSVMAPLSEEIYFRGMVYPVFRNRFGRLPGMVISGLIFSLMHRDLFRLIPIAVGGIGLAYIFERTKSLWASIFAHSTWNTVMLLLMATGSRLAP</sequence>
<reference evidence="3 4" key="1">
    <citation type="submission" date="2010-05" db="EMBL/GenBank/DDBJ databases">
        <title>Complete sequence of Thermincola sp. JR.</title>
        <authorList>
            <consortium name="US DOE Joint Genome Institute"/>
            <person name="Lucas S."/>
            <person name="Copeland A."/>
            <person name="Lapidus A."/>
            <person name="Cheng J.-F."/>
            <person name="Bruce D."/>
            <person name="Goodwin L."/>
            <person name="Pitluck S."/>
            <person name="Chertkov O."/>
            <person name="Detter J.C."/>
            <person name="Han C."/>
            <person name="Tapia R."/>
            <person name="Land M."/>
            <person name="Hauser L."/>
            <person name="Kyrpides N."/>
            <person name="Mikhailova N."/>
            <person name="Hazen T.C."/>
            <person name="Woyke T."/>
        </authorList>
    </citation>
    <scope>NUCLEOTIDE SEQUENCE [LARGE SCALE GENOMIC DNA]</scope>
    <source>
        <strain evidence="3 4">JR</strain>
    </source>
</reference>
<dbReference type="HOGENOM" id="CLU_098598_0_0_9"/>
<organism evidence="3 4">
    <name type="scientific">Thermincola potens (strain JR)</name>
    <dbReference type="NCBI Taxonomy" id="635013"/>
    <lineage>
        <taxon>Bacteria</taxon>
        <taxon>Bacillati</taxon>
        <taxon>Bacillota</taxon>
        <taxon>Clostridia</taxon>
        <taxon>Eubacteriales</taxon>
        <taxon>Thermincolaceae</taxon>
        <taxon>Thermincola</taxon>
    </lineage>
</organism>
<keyword evidence="1" id="KW-0812">Transmembrane</keyword>
<accession>D5XDA6</accession>
<dbReference type="Pfam" id="PF02517">
    <property type="entry name" value="Rce1-like"/>
    <property type="match status" value="1"/>
</dbReference>
<keyword evidence="1" id="KW-0472">Membrane</keyword>
<feature type="transmembrane region" description="Helical" evidence="1">
    <location>
        <begin position="220"/>
        <end position="239"/>
    </location>
</feature>
<feature type="transmembrane region" description="Helical" evidence="1">
    <location>
        <begin position="58"/>
        <end position="80"/>
    </location>
</feature>
<feature type="transmembrane region" description="Helical" evidence="1">
    <location>
        <begin position="144"/>
        <end position="160"/>
    </location>
</feature>
<evidence type="ECO:0000256" key="1">
    <source>
        <dbReference type="SAM" id="Phobius"/>
    </source>
</evidence>
<dbReference type="EMBL" id="CP002028">
    <property type="protein sequence ID" value="ADG81754.1"/>
    <property type="molecule type" value="Genomic_DNA"/>
</dbReference>
<feature type="domain" description="CAAX prenyl protease 2/Lysostaphin resistance protein A-like" evidence="2">
    <location>
        <begin position="144"/>
        <end position="233"/>
    </location>
</feature>
<dbReference type="Proteomes" id="UP000002377">
    <property type="component" value="Chromosome"/>
</dbReference>
<keyword evidence="4" id="KW-1185">Reference proteome</keyword>
<dbReference type="RefSeq" id="WP_013119773.1">
    <property type="nucleotide sequence ID" value="NC_014152.1"/>
</dbReference>
<feature type="transmembrane region" description="Helical" evidence="1">
    <location>
        <begin position="197"/>
        <end position="214"/>
    </location>
</feature>
<gene>
    <name evidence="3" type="ordered locus">TherJR_0887</name>
</gene>
<dbReference type="GO" id="GO:0080120">
    <property type="term" value="P:CAAX-box protein maturation"/>
    <property type="evidence" value="ECO:0007669"/>
    <property type="project" value="UniProtKB-ARBA"/>
</dbReference>